<evidence type="ECO:0000256" key="4">
    <source>
        <dbReference type="ARBA" id="ARBA00022691"/>
    </source>
</evidence>
<dbReference type="InterPro" id="IPR051198">
    <property type="entry name" value="BchE-like"/>
</dbReference>
<gene>
    <name evidence="9" type="ORF">MYP_167</name>
</gene>
<feature type="domain" description="Radical SAM core" evidence="8">
    <location>
        <begin position="169"/>
        <end position="392"/>
    </location>
</feature>
<evidence type="ECO:0000256" key="7">
    <source>
        <dbReference type="ARBA" id="ARBA00023014"/>
    </source>
</evidence>
<evidence type="ECO:0000259" key="8">
    <source>
        <dbReference type="PROSITE" id="PS51918"/>
    </source>
</evidence>
<evidence type="ECO:0000256" key="1">
    <source>
        <dbReference type="ARBA" id="ARBA00001966"/>
    </source>
</evidence>
<dbReference type="InterPro" id="IPR034466">
    <property type="entry name" value="Methyltransferase_Class_B"/>
</dbReference>
<keyword evidence="4" id="KW-0949">S-adenosyl-L-methionine</keyword>
<dbReference type="CDD" id="cd01335">
    <property type="entry name" value="Radical_SAM"/>
    <property type="match status" value="1"/>
</dbReference>
<dbReference type="STRING" id="153721.MYP_167"/>
<evidence type="ECO:0000256" key="3">
    <source>
        <dbReference type="ARBA" id="ARBA00022679"/>
    </source>
</evidence>
<dbReference type="InterPro" id="IPR006158">
    <property type="entry name" value="Cobalamin-bd"/>
</dbReference>
<dbReference type="PANTHER" id="PTHR43409:SF7">
    <property type="entry name" value="BLL1977 PROTEIN"/>
    <property type="match status" value="1"/>
</dbReference>
<evidence type="ECO:0000313" key="10">
    <source>
        <dbReference type="Proteomes" id="UP000030185"/>
    </source>
</evidence>
<dbReference type="PROSITE" id="PS51918">
    <property type="entry name" value="RADICAL_SAM"/>
    <property type="match status" value="1"/>
</dbReference>
<dbReference type="GO" id="GO:0003824">
    <property type="term" value="F:catalytic activity"/>
    <property type="evidence" value="ECO:0007669"/>
    <property type="project" value="InterPro"/>
</dbReference>
<dbReference type="SFLD" id="SFLDG01123">
    <property type="entry name" value="methyltransferase_(Class_B)"/>
    <property type="match status" value="1"/>
</dbReference>
<keyword evidence="3" id="KW-0808">Transferase</keyword>
<dbReference type="InterPro" id="IPR058240">
    <property type="entry name" value="rSAM_sf"/>
</dbReference>
<keyword evidence="2" id="KW-0489">Methyltransferase</keyword>
<dbReference type="InterPro" id="IPR007197">
    <property type="entry name" value="rSAM"/>
</dbReference>
<dbReference type="SFLD" id="SFLDS00029">
    <property type="entry name" value="Radical_SAM"/>
    <property type="match status" value="1"/>
</dbReference>
<dbReference type="InterPro" id="IPR006638">
    <property type="entry name" value="Elp3/MiaA/NifB-like_rSAM"/>
</dbReference>
<dbReference type="eggNOG" id="COG1032">
    <property type="taxonomic scope" value="Bacteria"/>
</dbReference>
<dbReference type="Gene3D" id="3.40.50.280">
    <property type="entry name" value="Cobalamin-binding domain"/>
    <property type="match status" value="1"/>
</dbReference>
<dbReference type="SMART" id="SM00729">
    <property type="entry name" value="Elp3"/>
    <property type="match status" value="1"/>
</dbReference>
<dbReference type="Proteomes" id="UP000030185">
    <property type="component" value="Unassembled WGS sequence"/>
</dbReference>
<sequence length="487" mass="55960">MFFNFEMQSTFKYMKVKFILPALTEAKSPYWRPVKYSLFPPLGLATLASWLSDNDETTIQDEHVEEIDLNDEPDLVVIQVYITNAYRAYNIADHYRKKNCYVILGGLHVTSLPEEAMTHADSIFIGPGEDTFPAFLKDFKNKSPKKKYVSLQRSIVGIPPVRRDLIKRHLYLVPNSIVVSRGCPHHCDFCYKDAFFNSKKSFYTQLVDEALAEIDRLPGKHLYFLDDHLLGNQKFASELFEGMKGMGRVFQGASTIDAILRSKLIEKAADAGLRSLFIGFETLSESNLKSSNKKQNLGRDYQQAIRVVQELGIMINGSFVFGLDDDDKDVFKRTVDWGVQMGITTSTYHVLTPYPGTKLFDNYEKEGRILTRNWDLYDTRNVVFKTKNLSPQELKAGYDYAYKEFYSWNNIWKAGTAHDSIKYKLKHLIYAGGWKKFEPLWNFIIKTKQLNNMLPLLEAILSKVSPEKESKKMPEIVSNLSVSVVKN</sequence>
<dbReference type="CDD" id="cd02068">
    <property type="entry name" value="radical_SAM_B12_BD"/>
    <property type="match status" value="1"/>
</dbReference>
<accession>A0A098L8D2</accession>
<evidence type="ECO:0000256" key="5">
    <source>
        <dbReference type="ARBA" id="ARBA00022723"/>
    </source>
</evidence>
<dbReference type="Pfam" id="PF02310">
    <property type="entry name" value="B12-binding"/>
    <property type="match status" value="1"/>
</dbReference>
<evidence type="ECO:0000256" key="6">
    <source>
        <dbReference type="ARBA" id="ARBA00023004"/>
    </source>
</evidence>
<organism evidence="9 10">
    <name type="scientific">Sporocytophaga myxococcoides</name>
    <dbReference type="NCBI Taxonomy" id="153721"/>
    <lineage>
        <taxon>Bacteria</taxon>
        <taxon>Pseudomonadati</taxon>
        <taxon>Bacteroidota</taxon>
        <taxon>Cytophagia</taxon>
        <taxon>Cytophagales</taxon>
        <taxon>Cytophagaceae</taxon>
        <taxon>Sporocytophaga</taxon>
    </lineage>
</organism>
<comment type="cofactor">
    <cofactor evidence="1">
        <name>[4Fe-4S] cluster</name>
        <dbReference type="ChEBI" id="CHEBI:49883"/>
    </cofactor>
</comment>
<keyword evidence="5" id="KW-0479">Metal-binding</keyword>
<keyword evidence="6" id="KW-0408">Iron</keyword>
<dbReference type="GO" id="GO:0005829">
    <property type="term" value="C:cytosol"/>
    <property type="evidence" value="ECO:0007669"/>
    <property type="project" value="TreeGrafter"/>
</dbReference>
<keyword evidence="10" id="KW-1185">Reference proteome</keyword>
<evidence type="ECO:0000256" key="2">
    <source>
        <dbReference type="ARBA" id="ARBA00022603"/>
    </source>
</evidence>
<dbReference type="AlphaFoldDB" id="A0A098L8D2"/>
<dbReference type="GO" id="GO:0046872">
    <property type="term" value="F:metal ion binding"/>
    <property type="evidence" value="ECO:0007669"/>
    <property type="project" value="UniProtKB-KW"/>
</dbReference>
<name>A0A098L8D2_9BACT</name>
<evidence type="ECO:0000313" key="9">
    <source>
        <dbReference type="EMBL" id="GAL82941.1"/>
    </source>
</evidence>
<keyword evidence="7" id="KW-0411">Iron-sulfur</keyword>
<dbReference type="SUPFAM" id="SSF102114">
    <property type="entry name" value="Radical SAM enzymes"/>
    <property type="match status" value="1"/>
</dbReference>
<dbReference type="EMBL" id="BBLT01000001">
    <property type="protein sequence ID" value="GAL82941.1"/>
    <property type="molecule type" value="Genomic_DNA"/>
</dbReference>
<dbReference type="InterPro" id="IPR023404">
    <property type="entry name" value="rSAM_horseshoe"/>
</dbReference>
<protein>
    <submittedName>
        <fullName evidence="9">Radical SAM protein</fullName>
    </submittedName>
</protein>
<dbReference type="PANTHER" id="PTHR43409">
    <property type="entry name" value="ANAEROBIC MAGNESIUM-PROTOPORPHYRIN IX MONOMETHYL ESTER CYCLASE-RELATED"/>
    <property type="match status" value="1"/>
</dbReference>
<dbReference type="SFLD" id="SFLDG01082">
    <property type="entry name" value="B12-binding_domain_containing"/>
    <property type="match status" value="1"/>
</dbReference>
<comment type="caution">
    <text evidence="9">The sequence shown here is derived from an EMBL/GenBank/DDBJ whole genome shotgun (WGS) entry which is preliminary data.</text>
</comment>
<dbReference type="GO" id="GO:0051539">
    <property type="term" value="F:4 iron, 4 sulfur cluster binding"/>
    <property type="evidence" value="ECO:0007669"/>
    <property type="project" value="UniProtKB-KW"/>
</dbReference>
<proteinExistence type="predicted"/>
<dbReference type="Gene3D" id="3.80.30.20">
    <property type="entry name" value="tm_1862 like domain"/>
    <property type="match status" value="1"/>
</dbReference>
<dbReference type="Pfam" id="PF04055">
    <property type="entry name" value="Radical_SAM"/>
    <property type="match status" value="1"/>
</dbReference>
<dbReference type="GO" id="GO:0031419">
    <property type="term" value="F:cobalamin binding"/>
    <property type="evidence" value="ECO:0007669"/>
    <property type="project" value="InterPro"/>
</dbReference>
<reference evidence="9 10" key="1">
    <citation type="submission" date="2014-09" db="EMBL/GenBank/DDBJ databases">
        <title>Sporocytophaga myxococcoides PG-01 genome sequencing.</title>
        <authorList>
            <person name="Liu L."/>
            <person name="Gao P.J."/>
            <person name="Chen G.J."/>
            <person name="Wang L.S."/>
        </authorList>
    </citation>
    <scope>NUCLEOTIDE SEQUENCE [LARGE SCALE GENOMIC DNA]</scope>
    <source>
        <strain evidence="9 10">PG-01</strain>
    </source>
</reference>